<keyword evidence="4" id="KW-1185">Reference proteome</keyword>
<dbReference type="Proteomes" id="UP001153387">
    <property type="component" value="Unassembled WGS sequence"/>
</dbReference>
<feature type="compositionally biased region" description="Low complexity" evidence="1">
    <location>
        <begin position="40"/>
        <end position="56"/>
    </location>
</feature>
<reference evidence="3 4" key="1">
    <citation type="submission" date="2022-10" db="EMBL/GenBank/DDBJ databases">
        <title>Comparative genomic analysis of Cohnella hashimotonis sp. nov., isolated from the International Space Station.</title>
        <authorList>
            <person name="Simpson A."/>
            <person name="Venkateswaran K."/>
        </authorList>
    </citation>
    <scope>NUCLEOTIDE SEQUENCE [LARGE SCALE GENOMIC DNA]</scope>
    <source>
        <strain evidence="3 4">DSM 18997</strain>
    </source>
</reference>
<protein>
    <recommendedName>
        <fullName evidence="5">Helix-turn-helix domain-containing protein</fullName>
    </recommendedName>
</protein>
<evidence type="ECO:0000313" key="4">
    <source>
        <dbReference type="Proteomes" id="UP001153387"/>
    </source>
</evidence>
<dbReference type="InterPro" id="IPR006311">
    <property type="entry name" value="TAT_signal"/>
</dbReference>
<feature type="chain" id="PRO_5040989230" description="Helix-turn-helix domain-containing protein" evidence="2">
    <location>
        <begin position="26"/>
        <end position="140"/>
    </location>
</feature>
<dbReference type="AlphaFoldDB" id="A0A9X4QPB6"/>
<evidence type="ECO:0000256" key="2">
    <source>
        <dbReference type="SAM" id="SignalP"/>
    </source>
</evidence>
<name>A0A9X4QPB6_9BACL</name>
<feature type="region of interest" description="Disordered" evidence="1">
    <location>
        <begin position="27"/>
        <end position="76"/>
    </location>
</feature>
<evidence type="ECO:0000313" key="3">
    <source>
        <dbReference type="EMBL" id="MDG0793342.1"/>
    </source>
</evidence>
<dbReference type="RefSeq" id="WP_277567141.1">
    <property type="nucleotide sequence ID" value="NZ_JAPDHZ010000004.1"/>
</dbReference>
<comment type="caution">
    <text evidence="3">The sequence shown here is derived from an EMBL/GenBank/DDBJ whole genome shotgun (WGS) entry which is preliminary data.</text>
</comment>
<organism evidence="3 4">
    <name type="scientific">Cohnella ginsengisoli</name>
    <dbReference type="NCBI Taxonomy" id="425004"/>
    <lineage>
        <taxon>Bacteria</taxon>
        <taxon>Bacillati</taxon>
        <taxon>Bacillota</taxon>
        <taxon>Bacilli</taxon>
        <taxon>Bacillales</taxon>
        <taxon>Paenibacillaceae</taxon>
        <taxon>Cohnella</taxon>
    </lineage>
</organism>
<dbReference type="EMBL" id="JAPDHZ010000004">
    <property type="protein sequence ID" value="MDG0793342.1"/>
    <property type="molecule type" value="Genomic_DNA"/>
</dbReference>
<evidence type="ECO:0000256" key="1">
    <source>
        <dbReference type="SAM" id="MobiDB-lite"/>
    </source>
</evidence>
<dbReference type="PROSITE" id="PS51318">
    <property type="entry name" value="TAT"/>
    <property type="match status" value="1"/>
</dbReference>
<evidence type="ECO:0008006" key="5">
    <source>
        <dbReference type="Google" id="ProtNLM"/>
    </source>
</evidence>
<proteinExistence type="predicted"/>
<sequence>MLKTSRRNALLAATLLLALASPTMAGKASAETPAGNETSAAGQVQTPAAAAPVPNAERVHREGYHHGRKHQRRLNDTAEVLGMTPTQLIDELKKGKSIAQIGKSKGIGEDQLIGKLLEKERVHLKEQINRSWTAEAKKNT</sequence>
<keyword evidence="2" id="KW-0732">Signal</keyword>
<accession>A0A9X4QPB6</accession>
<gene>
    <name evidence="3" type="ORF">OMP38_22710</name>
</gene>
<feature type="signal peptide" evidence="2">
    <location>
        <begin position="1"/>
        <end position="25"/>
    </location>
</feature>